<dbReference type="AlphaFoldDB" id="A0A1G6PUW3"/>
<dbReference type="SUPFAM" id="SSF54611">
    <property type="entry name" value="SecB-like"/>
    <property type="match status" value="1"/>
</dbReference>
<dbReference type="RefSeq" id="WP_092129249.1">
    <property type="nucleotide sequence ID" value="NZ_FMYU01000010.1"/>
</dbReference>
<accession>A0A1G6PUW3</accession>
<organism evidence="1 2">
    <name type="scientific">Desulfurella multipotens</name>
    <dbReference type="NCBI Taxonomy" id="79269"/>
    <lineage>
        <taxon>Bacteria</taxon>
        <taxon>Pseudomonadati</taxon>
        <taxon>Campylobacterota</taxon>
        <taxon>Desulfurellia</taxon>
        <taxon>Desulfurellales</taxon>
        <taxon>Desulfurellaceae</taxon>
        <taxon>Desulfurella</taxon>
    </lineage>
</organism>
<keyword evidence="2" id="KW-1185">Reference proteome</keyword>
<name>A0A1G6PUW3_9BACT</name>
<dbReference type="EMBL" id="FMYU01000010">
    <property type="protein sequence ID" value="SDC84010.1"/>
    <property type="molecule type" value="Genomic_DNA"/>
</dbReference>
<reference evidence="2" key="1">
    <citation type="submission" date="2016-10" db="EMBL/GenBank/DDBJ databases">
        <authorList>
            <person name="Varghese N."/>
            <person name="Submissions S."/>
        </authorList>
    </citation>
    <scope>NUCLEOTIDE SEQUENCE [LARGE SCALE GENOMIC DNA]</scope>
    <source>
        <strain evidence="2">DSM 8415</strain>
    </source>
</reference>
<sequence>MADSIQERFTKLNTNLVFHSIRLYKLEANFDDEKINVSMEESKVFIDKNAYYQVIADNHVRVFQEFFFKVALQNNPDDVLIRINPVYILDFQVGGPMDDEIFKIFADSTVLVDSWPYFREIVQSTLLRMGLAPVVLPPINFNPFVNIDASASTK</sequence>
<protein>
    <submittedName>
        <fullName evidence="1">Preprotein translocase subunit SecB</fullName>
    </submittedName>
</protein>
<dbReference type="OrthoDB" id="5518794at2"/>
<evidence type="ECO:0000313" key="2">
    <source>
        <dbReference type="Proteomes" id="UP000199411"/>
    </source>
</evidence>
<dbReference type="Gene3D" id="3.10.420.10">
    <property type="entry name" value="SecB-like"/>
    <property type="match status" value="1"/>
</dbReference>
<gene>
    <name evidence="1" type="ORF">SAMN05660835_01446</name>
</gene>
<proteinExistence type="predicted"/>
<evidence type="ECO:0000313" key="1">
    <source>
        <dbReference type="EMBL" id="SDC84010.1"/>
    </source>
</evidence>
<dbReference type="Proteomes" id="UP000199411">
    <property type="component" value="Unassembled WGS sequence"/>
</dbReference>
<dbReference type="InterPro" id="IPR035958">
    <property type="entry name" value="SecB-like_sf"/>
</dbReference>